<dbReference type="CDD" id="cd15517">
    <property type="entry name" value="PHD_TCF19_like"/>
    <property type="match status" value="1"/>
</dbReference>
<dbReference type="EMBL" id="CP092625">
    <property type="protein sequence ID" value="UMM44393.1"/>
    <property type="molecule type" value="Genomic_DNA"/>
</dbReference>
<protein>
    <submittedName>
        <fullName evidence="3">Uncharacterized protein</fullName>
    </submittedName>
</protein>
<sequence length="448" mass="51222">MLSPLDEMLKMSAKPVSVPTPTKEYKPISSLESMVDKIGQKVYERQSLKKMGCAIRWKRDKTEKSHQPKAQQPSHPSENSALLNSFLVQQILNKTVLLARDNYIEFFFKKPPLKETTAAATAPPTPPELKLMISGTTAPEEFNQSETTLQLPKEVKDIEMKDIVKKLLKPKYNSNSDQEFRRDFSIARILDDVDISAPVVSSESDDYENQVKDTGPIKSKTLIRKIGNNPAENEISYDVQDHVESTSTAPTYSAKTAKMKKELFMDNEGSDIDNMKNIQLDCFVAEMNWRPLRKTAARQQRDSLLFFSSSPKRLKLSQNIKKEKKDGITKYCVPSSLKKHKKPTTPATEKNKCCKELKKEVTDAVEDCQCSLGKENCIRDTLFPNEEILNWLQCERTNCGKWFHVCCVFGYNEEYIERKRKFYCCSRWGHANAKKAKAGIFSKQLCNK</sequence>
<dbReference type="GO" id="GO:0005634">
    <property type="term" value="C:nucleus"/>
    <property type="evidence" value="ECO:0007669"/>
    <property type="project" value="UniProtKB-SubCell"/>
</dbReference>
<accession>A0AAE9JU78</accession>
<proteinExistence type="predicted"/>
<dbReference type="AlphaFoldDB" id="A0AAE9JU78"/>
<evidence type="ECO:0000256" key="2">
    <source>
        <dbReference type="ARBA" id="ARBA00023242"/>
    </source>
</evidence>
<gene>
    <name evidence="3" type="ORF">L5515_019548</name>
</gene>
<name>A0AAE9JU78_CAEBR</name>
<evidence type="ECO:0000313" key="4">
    <source>
        <dbReference type="Proteomes" id="UP000829354"/>
    </source>
</evidence>
<keyword evidence="2" id="KW-0539">Nucleus</keyword>
<evidence type="ECO:0000313" key="3">
    <source>
        <dbReference type="EMBL" id="UMM44393.1"/>
    </source>
</evidence>
<dbReference type="PANTHER" id="PTHR15464:SF1">
    <property type="entry name" value="TRANSCRIPTION FACTOR 19"/>
    <property type="match status" value="1"/>
</dbReference>
<keyword evidence="4" id="KW-1185">Reference proteome</keyword>
<dbReference type="Proteomes" id="UP000829354">
    <property type="component" value="Chromosome X"/>
</dbReference>
<comment type="subcellular location">
    <subcellularLocation>
        <location evidence="1">Nucleus</location>
    </subcellularLocation>
</comment>
<dbReference type="GO" id="GO:0010468">
    <property type="term" value="P:regulation of gene expression"/>
    <property type="evidence" value="ECO:0007669"/>
    <property type="project" value="InterPro"/>
</dbReference>
<reference evidence="3 4" key="1">
    <citation type="submission" date="2022-04" db="EMBL/GenBank/DDBJ databases">
        <title>Chromosome-level reference genomes for two strains of Caenorhabditis briggsae: an improved platform for comparative genomics.</title>
        <authorList>
            <person name="Stevens L."/>
            <person name="Andersen E."/>
        </authorList>
    </citation>
    <scope>NUCLEOTIDE SEQUENCE [LARGE SCALE GENOMIC DNA]</scope>
    <source>
        <strain evidence="3">VX34</strain>
        <tissue evidence="3">Whole-organism</tissue>
    </source>
</reference>
<evidence type="ECO:0000256" key="1">
    <source>
        <dbReference type="ARBA" id="ARBA00004123"/>
    </source>
</evidence>
<organism evidence="3 4">
    <name type="scientific">Caenorhabditis briggsae</name>
    <dbReference type="NCBI Taxonomy" id="6238"/>
    <lineage>
        <taxon>Eukaryota</taxon>
        <taxon>Metazoa</taxon>
        <taxon>Ecdysozoa</taxon>
        <taxon>Nematoda</taxon>
        <taxon>Chromadorea</taxon>
        <taxon>Rhabditida</taxon>
        <taxon>Rhabditina</taxon>
        <taxon>Rhabditomorpha</taxon>
        <taxon>Rhabditoidea</taxon>
        <taxon>Rhabditidae</taxon>
        <taxon>Peloderinae</taxon>
        <taxon>Caenorhabditis</taxon>
    </lineage>
</organism>
<dbReference type="InterPro" id="IPR042803">
    <property type="entry name" value="TCF19"/>
</dbReference>
<dbReference type="PANTHER" id="PTHR15464">
    <property type="entry name" value="TRANSCRIPTION FACTOR 19"/>
    <property type="match status" value="1"/>
</dbReference>